<dbReference type="GO" id="GO:0016301">
    <property type="term" value="F:kinase activity"/>
    <property type="evidence" value="ECO:0007669"/>
    <property type="project" value="UniProtKB-KW"/>
</dbReference>
<keyword evidence="3" id="KW-0808">Transferase</keyword>
<keyword evidence="4" id="KW-1185">Reference proteome</keyword>
<organism evidence="3 4">
    <name type="scientific">Cichlidogyrus casuarinus</name>
    <dbReference type="NCBI Taxonomy" id="1844966"/>
    <lineage>
        <taxon>Eukaryota</taxon>
        <taxon>Metazoa</taxon>
        <taxon>Spiralia</taxon>
        <taxon>Lophotrochozoa</taxon>
        <taxon>Platyhelminthes</taxon>
        <taxon>Monogenea</taxon>
        <taxon>Monopisthocotylea</taxon>
        <taxon>Dactylogyridea</taxon>
        <taxon>Ancyrocephalidae</taxon>
        <taxon>Cichlidogyrus</taxon>
    </lineage>
</organism>
<dbReference type="InterPro" id="IPR006212">
    <property type="entry name" value="Furin_repeat"/>
</dbReference>
<comment type="caution">
    <text evidence="3">The sequence shown here is derived from an EMBL/GenBank/DDBJ whole genome shotgun (WGS) entry which is preliminary data.</text>
</comment>
<feature type="domain" description="Growth factor receptor" evidence="2">
    <location>
        <begin position="7"/>
        <end position="142"/>
    </location>
</feature>
<keyword evidence="3" id="KW-0675">Receptor</keyword>
<dbReference type="Pfam" id="PF14843">
    <property type="entry name" value="GF_recep_IV"/>
    <property type="match status" value="2"/>
</dbReference>
<dbReference type="Proteomes" id="UP001626550">
    <property type="component" value="Unassembled WGS sequence"/>
</dbReference>
<dbReference type="EMBL" id="JBJKFK010000139">
    <property type="protein sequence ID" value="KAL3319407.1"/>
    <property type="molecule type" value="Genomic_DNA"/>
</dbReference>
<evidence type="ECO:0000313" key="4">
    <source>
        <dbReference type="Proteomes" id="UP001626550"/>
    </source>
</evidence>
<keyword evidence="1" id="KW-0325">Glycoprotein</keyword>
<feature type="domain" description="Growth factor receptor" evidence="2">
    <location>
        <begin position="288"/>
        <end position="331"/>
    </location>
</feature>
<evidence type="ECO:0000259" key="2">
    <source>
        <dbReference type="Pfam" id="PF14843"/>
    </source>
</evidence>
<dbReference type="Gene3D" id="2.10.220.10">
    <property type="entry name" value="Hormone Receptor, Insulin-like Growth Factor Receptor 1, Chain A, domain 2"/>
    <property type="match status" value="2"/>
</dbReference>
<evidence type="ECO:0000256" key="1">
    <source>
        <dbReference type="ARBA" id="ARBA00023180"/>
    </source>
</evidence>
<proteinExistence type="predicted"/>
<dbReference type="AlphaFoldDB" id="A0ABD2QJ84"/>
<dbReference type="SMART" id="SM00261">
    <property type="entry name" value="FU"/>
    <property type="match status" value="3"/>
</dbReference>
<dbReference type="CDD" id="cd00064">
    <property type="entry name" value="FU"/>
    <property type="match status" value="1"/>
</dbReference>
<evidence type="ECO:0000313" key="3">
    <source>
        <dbReference type="EMBL" id="KAL3319407.1"/>
    </source>
</evidence>
<dbReference type="SUPFAM" id="SSF57184">
    <property type="entry name" value="Growth factor receptor domain"/>
    <property type="match status" value="2"/>
</dbReference>
<gene>
    <name evidence="3" type="primary">ERBB2_1</name>
    <name evidence="3" type="ORF">Ciccas_001922</name>
</gene>
<accession>A0ABD2QJ84</accession>
<name>A0ABD2QJ84_9PLAT</name>
<keyword evidence="3" id="KW-0418">Kinase</keyword>
<dbReference type="InterPro" id="IPR032778">
    <property type="entry name" value="GF_recep_IV"/>
</dbReference>
<sequence length="339" mass="38720">MTGERKCSVKCDQRYGCLGPEASDCIRCSNWVLEIDPSDHIASMFPHITKLCLDDCNENKTLPLFTPYNWTDGWKAKRCGICHPLCDTSEVSCTGPRSIECGGRCKYAKINGDCLERCPENYFASPADKTCLPCAEACTILSQNRVSNEVVKYLTSEERMQTSIEILNYEKQSVCQGPEQYITKKDLEEDHQGCNFCQRVQLELLSSADRIRLKCLPIVESASYLFVSSIGNFQLLPDSEKCPVGYYFRSIPLWTSLKSNFPRMEDMQPYWNLLDHWFFKRTIKSDNFAQLCLPCDPECDEGCTGPGSHECNKCKNYYHHKSCVSQCPESKSLKRKFFS</sequence>
<dbReference type="InterPro" id="IPR009030">
    <property type="entry name" value="Growth_fac_rcpt_cys_sf"/>
</dbReference>
<protein>
    <submittedName>
        <fullName evidence="3">Receptor tyrosine-protein kinase erbB-2</fullName>
    </submittedName>
</protein>
<reference evidence="3 4" key="1">
    <citation type="submission" date="2024-11" db="EMBL/GenBank/DDBJ databases">
        <title>Adaptive evolution of stress response genes in parasites aligns with host niche diversity.</title>
        <authorList>
            <person name="Hahn C."/>
            <person name="Resl P."/>
        </authorList>
    </citation>
    <scope>NUCLEOTIDE SEQUENCE [LARGE SCALE GENOMIC DNA]</scope>
    <source>
        <strain evidence="3">EGGRZ-B1_66</strain>
        <tissue evidence="3">Body</tissue>
    </source>
</reference>